<proteinExistence type="predicted"/>
<dbReference type="InterPro" id="IPR013083">
    <property type="entry name" value="Znf_RING/FYVE/PHD"/>
</dbReference>
<dbReference type="Proteomes" id="UP000007875">
    <property type="component" value="Unassembled WGS sequence"/>
</dbReference>
<evidence type="ECO:0000256" key="4">
    <source>
        <dbReference type="PROSITE-ProRule" id="PRU00042"/>
    </source>
</evidence>
<organism evidence="7 8">
    <name type="scientific">Ciona savignyi</name>
    <name type="common">Pacific transparent sea squirt</name>
    <dbReference type="NCBI Taxonomy" id="51511"/>
    <lineage>
        <taxon>Eukaryota</taxon>
        <taxon>Metazoa</taxon>
        <taxon>Chordata</taxon>
        <taxon>Tunicata</taxon>
        <taxon>Ascidiacea</taxon>
        <taxon>Phlebobranchia</taxon>
        <taxon>Cionidae</taxon>
        <taxon>Ciona</taxon>
    </lineage>
</organism>
<dbReference type="Gene3D" id="3.30.40.10">
    <property type="entry name" value="Zinc/RING finger domain, C3HC4 (zinc finger)"/>
    <property type="match status" value="1"/>
</dbReference>
<reference evidence="7" key="3">
    <citation type="submission" date="2025-09" db="UniProtKB">
        <authorList>
            <consortium name="Ensembl"/>
        </authorList>
    </citation>
    <scope>IDENTIFICATION</scope>
</reference>
<feature type="domain" description="C2H2-type" evidence="6">
    <location>
        <begin position="191"/>
        <end position="214"/>
    </location>
</feature>
<dbReference type="Pfam" id="PF25447">
    <property type="entry name" value="RING_ZNF598"/>
    <property type="match status" value="1"/>
</dbReference>
<keyword evidence="2 4" id="KW-0863">Zinc-finger</keyword>
<dbReference type="PROSITE" id="PS00028">
    <property type="entry name" value="ZINC_FINGER_C2H2_1"/>
    <property type="match status" value="1"/>
</dbReference>
<dbReference type="PROSITE" id="PS50157">
    <property type="entry name" value="ZINC_FINGER_C2H2_2"/>
    <property type="match status" value="1"/>
</dbReference>
<evidence type="ECO:0000259" key="6">
    <source>
        <dbReference type="PROSITE" id="PS50157"/>
    </source>
</evidence>
<dbReference type="InterPro" id="IPR044288">
    <property type="entry name" value="ZNF598/HEL2"/>
</dbReference>
<evidence type="ECO:0000259" key="5">
    <source>
        <dbReference type="PROSITE" id="PS50089"/>
    </source>
</evidence>
<dbReference type="SUPFAM" id="SSF57850">
    <property type="entry name" value="RING/U-box"/>
    <property type="match status" value="1"/>
</dbReference>
<evidence type="ECO:0000256" key="1">
    <source>
        <dbReference type="ARBA" id="ARBA00022723"/>
    </source>
</evidence>
<evidence type="ECO:0000313" key="8">
    <source>
        <dbReference type="Proteomes" id="UP000007875"/>
    </source>
</evidence>
<keyword evidence="8" id="KW-1185">Reference proteome</keyword>
<dbReference type="GO" id="GO:0043022">
    <property type="term" value="F:ribosome binding"/>
    <property type="evidence" value="ECO:0007669"/>
    <property type="project" value="TreeGrafter"/>
</dbReference>
<dbReference type="InterPro" id="IPR001841">
    <property type="entry name" value="Znf_RING"/>
</dbReference>
<dbReference type="PANTHER" id="PTHR22938:SF0">
    <property type="entry name" value="E3 UBIQUITIN-PROTEIN LIGASE ZNF598"/>
    <property type="match status" value="1"/>
</dbReference>
<dbReference type="OMA" id="VFTHERE"/>
<reference evidence="8" key="1">
    <citation type="submission" date="2003-08" db="EMBL/GenBank/DDBJ databases">
        <authorList>
            <person name="Birren B."/>
            <person name="Nusbaum C."/>
            <person name="Abebe A."/>
            <person name="Abouelleil A."/>
            <person name="Adekoya E."/>
            <person name="Ait-zahra M."/>
            <person name="Allen N."/>
            <person name="Allen T."/>
            <person name="An P."/>
            <person name="Anderson M."/>
            <person name="Anderson S."/>
            <person name="Arachchi H."/>
            <person name="Armbruster J."/>
            <person name="Bachantsang P."/>
            <person name="Baldwin J."/>
            <person name="Barry A."/>
            <person name="Bayul T."/>
            <person name="Blitshsteyn B."/>
            <person name="Bloom T."/>
            <person name="Blye J."/>
            <person name="Boguslavskiy L."/>
            <person name="Borowsky M."/>
            <person name="Boukhgalter B."/>
            <person name="Brunache A."/>
            <person name="Butler J."/>
            <person name="Calixte N."/>
            <person name="Calvo S."/>
            <person name="Camarata J."/>
            <person name="Campo K."/>
            <person name="Chang J."/>
            <person name="Cheshatsang Y."/>
            <person name="Citroen M."/>
            <person name="Collymore A."/>
            <person name="Considine T."/>
            <person name="Cook A."/>
            <person name="Cooke P."/>
            <person name="Corum B."/>
            <person name="Cuomo C."/>
            <person name="David R."/>
            <person name="Dawoe T."/>
            <person name="Degray S."/>
            <person name="Dodge S."/>
            <person name="Dooley K."/>
            <person name="Dorje P."/>
            <person name="Dorjee K."/>
            <person name="Dorris L."/>
            <person name="Duffey N."/>
            <person name="Dupes A."/>
            <person name="Elkins T."/>
            <person name="Engels R."/>
            <person name="Erickson J."/>
            <person name="Farina A."/>
            <person name="Faro S."/>
            <person name="Ferreira P."/>
            <person name="Fischer H."/>
            <person name="Fitzgerald M."/>
            <person name="Foley K."/>
            <person name="Gage D."/>
            <person name="Galagan J."/>
            <person name="Gearin G."/>
            <person name="Gnerre S."/>
            <person name="Gnirke A."/>
            <person name="Goyette A."/>
            <person name="Graham J."/>
            <person name="Grandbois E."/>
            <person name="Gyaltsen K."/>
            <person name="Hafez N."/>
            <person name="Hagopian D."/>
            <person name="Hagos B."/>
            <person name="Hall J."/>
            <person name="Hatcher B."/>
            <person name="Heller A."/>
            <person name="Higgins H."/>
            <person name="Honan T."/>
            <person name="Horn A."/>
            <person name="Houde N."/>
            <person name="Hughes L."/>
            <person name="Hulme W."/>
            <person name="Husby E."/>
            <person name="Iliev I."/>
            <person name="Jaffe D."/>
            <person name="Jones C."/>
            <person name="Kamal M."/>
            <person name="Kamat A."/>
            <person name="Kamvysselis M."/>
            <person name="Karlsson E."/>
            <person name="Kells C."/>
            <person name="Kieu A."/>
            <person name="Kisner P."/>
            <person name="Kodira C."/>
            <person name="Kulbokas E."/>
            <person name="Labutti K."/>
            <person name="Lama D."/>
            <person name="Landers T."/>
            <person name="Leger J."/>
            <person name="Levine S."/>
            <person name="Lewis D."/>
            <person name="Lewis T."/>
            <person name="Lindblad-toh K."/>
            <person name="Liu X."/>
            <person name="Lokyitsang T."/>
            <person name="Lokyitsang Y."/>
            <person name="Lucien O."/>
            <person name="Lui A."/>
            <person name="Ma L.J."/>
            <person name="Mabbitt R."/>
            <person name="Macdonald J."/>
            <person name="Maclean C."/>
            <person name="Major J."/>
            <person name="Manning J."/>
            <person name="Marabella R."/>
            <person name="Maru K."/>
            <person name="Matthews C."/>
            <person name="Mauceli E."/>
            <person name="Mccarthy M."/>
            <person name="Mcdonough S."/>
            <person name="Mcghee T."/>
            <person name="Meldrim J."/>
            <person name="Meneus L."/>
            <person name="Mesirov J."/>
            <person name="Mihalev A."/>
            <person name="Mihova T."/>
            <person name="Mikkelsen T."/>
            <person name="Mlenga V."/>
            <person name="Moru K."/>
            <person name="Mozes J."/>
            <person name="Mulrain L."/>
            <person name="Munson G."/>
            <person name="Naylor J."/>
            <person name="Newes C."/>
            <person name="Nguyen C."/>
            <person name="Nguyen N."/>
            <person name="Nguyen T."/>
            <person name="Nicol R."/>
            <person name="Nielsen C."/>
            <person name="Nizzari M."/>
            <person name="Norbu C."/>
            <person name="Norbu N."/>
            <person name="O'donnell P."/>
            <person name="Okoawo O."/>
            <person name="O'leary S."/>
            <person name="Omotosho B."/>
            <person name="O'neill K."/>
            <person name="Osman S."/>
            <person name="Parker S."/>
            <person name="Perrin D."/>
            <person name="Phunkhang P."/>
            <person name="Piqani B."/>
            <person name="Purcell S."/>
            <person name="Rachupka T."/>
            <person name="Ramasamy U."/>
            <person name="Rameau R."/>
            <person name="Ray V."/>
            <person name="Raymond C."/>
            <person name="Retta R."/>
            <person name="Richardson S."/>
            <person name="Rise C."/>
            <person name="Rodriguez J."/>
            <person name="Rogers J."/>
            <person name="Rogov P."/>
            <person name="Rutman M."/>
            <person name="Schupbach R."/>
            <person name="Seaman C."/>
            <person name="Settipalli S."/>
            <person name="Sharpe T."/>
            <person name="Sheridan J."/>
            <person name="Sherpa N."/>
            <person name="Shi J."/>
            <person name="Smirnov S."/>
            <person name="Smith C."/>
            <person name="Sougnez C."/>
            <person name="Spencer B."/>
            <person name="Stalker J."/>
            <person name="Stange-thomann N."/>
            <person name="Stavropoulos S."/>
            <person name="Stetson K."/>
            <person name="Stone C."/>
            <person name="Stone S."/>
            <person name="Stubbs M."/>
            <person name="Talamas J."/>
            <person name="Tchuinga P."/>
            <person name="Tenzing P."/>
            <person name="Tesfaye S."/>
            <person name="Theodore J."/>
            <person name="Thoulutsang Y."/>
            <person name="Topham K."/>
            <person name="Towey S."/>
            <person name="Tsamla T."/>
            <person name="Tsomo N."/>
            <person name="Vallee D."/>
            <person name="Vassiliev H."/>
            <person name="Venkataraman V."/>
            <person name="Vinson J."/>
            <person name="Vo A."/>
            <person name="Wade C."/>
            <person name="Wang S."/>
            <person name="Wangchuk T."/>
            <person name="Wangdi T."/>
            <person name="Whittaker C."/>
            <person name="Wilkinson J."/>
            <person name="Wu Y."/>
            <person name="Wyman D."/>
            <person name="Yadav S."/>
            <person name="Yang S."/>
            <person name="Yang X."/>
            <person name="Yeager S."/>
            <person name="Yee E."/>
            <person name="Young G."/>
            <person name="Zainoun J."/>
            <person name="Zembeck L."/>
            <person name="Zimmer A."/>
            <person name="Zody M."/>
            <person name="Lander E."/>
        </authorList>
    </citation>
    <scope>NUCLEOTIDE SEQUENCE [LARGE SCALE GENOMIC DNA]</scope>
</reference>
<evidence type="ECO:0000313" key="7">
    <source>
        <dbReference type="Ensembl" id="ENSCSAVP00000020060.1"/>
    </source>
</evidence>
<dbReference type="PANTHER" id="PTHR22938">
    <property type="entry name" value="ZINC FINGER PROTEIN 598"/>
    <property type="match status" value="1"/>
</dbReference>
<name>H2ZR44_CIOSA</name>
<feature type="domain" description="RING-type" evidence="5">
    <location>
        <begin position="103"/>
        <end position="143"/>
    </location>
</feature>
<keyword evidence="1" id="KW-0479">Metal-binding</keyword>
<dbReference type="GO" id="GO:0016567">
    <property type="term" value="P:protein ubiquitination"/>
    <property type="evidence" value="ECO:0007669"/>
    <property type="project" value="TreeGrafter"/>
</dbReference>
<protein>
    <submittedName>
        <fullName evidence="7">Uncharacterized protein</fullName>
    </submittedName>
</protein>
<reference evidence="7" key="2">
    <citation type="submission" date="2025-08" db="UniProtKB">
        <authorList>
            <consortium name="Ensembl"/>
        </authorList>
    </citation>
    <scope>IDENTIFICATION</scope>
</reference>
<dbReference type="STRING" id="51511.ENSCSAVP00000020060"/>
<dbReference type="GO" id="GO:0072344">
    <property type="term" value="P:rescue of stalled ribosome"/>
    <property type="evidence" value="ECO:0007669"/>
    <property type="project" value="InterPro"/>
</dbReference>
<evidence type="ECO:0000256" key="2">
    <source>
        <dbReference type="ARBA" id="ARBA00022771"/>
    </source>
</evidence>
<dbReference type="GO" id="GO:0008270">
    <property type="term" value="F:zinc ion binding"/>
    <property type="evidence" value="ECO:0007669"/>
    <property type="project" value="UniProtKB-KW"/>
</dbReference>
<dbReference type="GeneTree" id="ENSGT00390000014178"/>
<sequence length="227" mass="25958">MEVNIVCHFSKVLSKENGEMSLSALGGHVSELNTKQKKYLKKIGFNKFLMDHPNNFILFDDTVILLPAENSPQETKPSPHTLSLPSPIAISNIIKDIQTSNCCTVCLESMEIFAFGPCFHPVCYSCSTKLRVLCDEKLCHICRSHLPEIVFTKQLVPMGELNLTNCIKEQKYGIYFENTETRNKHRKLLEHLCPRCTKKFGDFDDLQNHLKLKHGEYFCSICVQQCK</sequence>
<dbReference type="InterPro" id="IPR013087">
    <property type="entry name" value="Znf_C2H2_type"/>
</dbReference>
<dbReference type="Ensembl" id="ENSCSAVT00000020274.1">
    <property type="protein sequence ID" value="ENSCSAVP00000020060.1"/>
    <property type="gene ID" value="ENSCSAVG00000011775.1"/>
</dbReference>
<keyword evidence="3" id="KW-0862">Zinc</keyword>
<dbReference type="eggNOG" id="KOG2231">
    <property type="taxonomic scope" value="Eukaryota"/>
</dbReference>
<dbReference type="AlphaFoldDB" id="H2ZR44"/>
<accession>H2ZR44</accession>
<evidence type="ECO:0000256" key="3">
    <source>
        <dbReference type="ARBA" id="ARBA00022833"/>
    </source>
</evidence>
<dbReference type="GO" id="GO:0061630">
    <property type="term" value="F:ubiquitin protein ligase activity"/>
    <property type="evidence" value="ECO:0007669"/>
    <property type="project" value="InterPro"/>
</dbReference>
<dbReference type="InParanoid" id="H2ZR44"/>
<dbReference type="HOGENOM" id="CLU_1172936_0_0_1"/>
<dbReference type="PROSITE" id="PS50089">
    <property type="entry name" value="ZF_RING_2"/>
    <property type="match status" value="1"/>
</dbReference>